<evidence type="ECO:0000313" key="2">
    <source>
        <dbReference type="Proteomes" id="UP000266861"/>
    </source>
</evidence>
<organism evidence="1 2">
    <name type="scientific">Diversispora epigaea</name>
    <dbReference type="NCBI Taxonomy" id="1348612"/>
    <lineage>
        <taxon>Eukaryota</taxon>
        <taxon>Fungi</taxon>
        <taxon>Fungi incertae sedis</taxon>
        <taxon>Mucoromycota</taxon>
        <taxon>Glomeromycotina</taxon>
        <taxon>Glomeromycetes</taxon>
        <taxon>Diversisporales</taxon>
        <taxon>Diversisporaceae</taxon>
        <taxon>Diversispora</taxon>
    </lineage>
</organism>
<gene>
    <name evidence="1" type="ORF">Glove_116g28</name>
</gene>
<name>A0A397J0X7_9GLOM</name>
<sequence length="177" mass="20580">MSFLRAGCKLTFNNYKLFFVKSDEVVFKIPENPCSLNWTLTIVCEFERSLLNNMAVNEKNTFSQRVCDVGQENFFVSIPYTQLGRMSFLRAGCKLTFNNYKLFFVKSDEVVFKIPENPCSLNWTLTIVCEFERSLLNNMAVNEKNTFSQRVCDVGQENFVTNLSNKDIFKTCYIQII</sequence>
<evidence type="ECO:0000313" key="1">
    <source>
        <dbReference type="EMBL" id="RHZ81959.1"/>
    </source>
</evidence>
<comment type="caution">
    <text evidence="1">The sequence shown here is derived from an EMBL/GenBank/DDBJ whole genome shotgun (WGS) entry which is preliminary data.</text>
</comment>
<keyword evidence="2" id="KW-1185">Reference proteome</keyword>
<proteinExistence type="predicted"/>
<dbReference type="AlphaFoldDB" id="A0A397J0X7"/>
<accession>A0A397J0X7</accession>
<dbReference type="Proteomes" id="UP000266861">
    <property type="component" value="Unassembled WGS sequence"/>
</dbReference>
<dbReference type="EMBL" id="PQFF01000108">
    <property type="protein sequence ID" value="RHZ81959.1"/>
    <property type="molecule type" value="Genomic_DNA"/>
</dbReference>
<reference evidence="1 2" key="1">
    <citation type="submission" date="2018-08" db="EMBL/GenBank/DDBJ databases">
        <title>Genome and evolution of the arbuscular mycorrhizal fungus Diversispora epigaea (formerly Glomus versiforme) and its bacterial endosymbionts.</title>
        <authorList>
            <person name="Sun X."/>
            <person name="Fei Z."/>
            <person name="Harrison M."/>
        </authorList>
    </citation>
    <scope>NUCLEOTIDE SEQUENCE [LARGE SCALE GENOMIC DNA]</scope>
    <source>
        <strain evidence="1 2">IT104</strain>
    </source>
</reference>
<protein>
    <submittedName>
        <fullName evidence="1">Uncharacterized protein</fullName>
    </submittedName>
</protein>